<feature type="transmembrane region" description="Helical" evidence="6">
    <location>
        <begin position="172"/>
        <end position="194"/>
    </location>
</feature>
<keyword evidence="3 6" id="KW-0812">Transmembrane</keyword>
<evidence type="ECO:0000256" key="2">
    <source>
        <dbReference type="ARBA" id="ARBA00007362"/>
    </source>
</evidence>
<evidence type="ECO:0000256" key="4">
    <source>
        <dbReference type="ARBA" id="ARBA00022989"/>
    </source>
</evidence>
<dbReference type="InterPro" id="IPR050638">
    <property type="entry name" value="AA-Vitamin_Transporters"/>
</dbReference>
<accession>A0ABT9Y722</accession>
<comment type="similarity">
    <text evidence="2">Belongs to the EamA transporter family.</text>
</comment>
<evidence type="ECO:0000259" key="7">
    <source>
        <dbReference type="Pfam" id="PF00892"/>
    </source>
</evidence>
<protein>
    <submittedName>
        <fullName evidence="8">O-acetylserine/cysteine efflux transporter</fullName>
    </submittedName>
</protein>
<evidence type="ECO:0000256" key="1">
    <source>
        <dbReference type="ARBA" id="ARBA00004141"/>
    </source>
</evidence>
<dbReference type="RefSeq" id="WP_196604295.1">
    <property type="nucleotide sequence ID" value="NZ_CP116940.1"/>
</dbReference>
<keyword evidence="9" id="KW-1185">Reference proteome</keyword>
<feature type="transmembrane region" description="Helical" evidence="6">
    <location>
        <begin position="138"/>
        <end position="160"/>
    </location>
</feature>
<dbReference type="Proteomes" id="UP001239167">
    <property type="component" value="Unassembled WGS sequence"/>
</dbReference>
<feature type="transmembrane region" description="Helical" evidence="6">
    <location>
        <begin position="241"/>
        <end position="261"/>
    </location>
</feature>
<feature type="transmembrane region" description="Helical" evidence="6">
    <location>
        <begin position="86"/>
        <end position="107"/>
    </location>
</feature>
<proteinExistence type="inferred from homology"/>
<feature type="transmembrane region" description="Helical" evidence="6">
    <location>
        <begin position="33"/>
        <end position="51"/>
    </location>
</feature>
<reference evidence="8 9" key="1">
    <citation type="submission" date="2023-07" db="EMBL/GenBank/DDBJ databases">
        <title>Genomic Encyclopedia of Type Strains, Phase IV (KMG-IV): sequencing the most valuable type-strain genomes for metagenomic binning, comparative biology and taxonomic classification.</title>
        <authorList>
            <person name="Goeker M."/>
        </authorList>
    </citation>
    <scope>NUCLEOTIDE SEQUENCE [LARGE SCALE GENOMIC DNA]</scope>
    <source>
        <strain evidence="8 9">DSM 16980</strain>
    </source>
</reference>
<gene>
    <name evidence="8" type="ORF">J2S01_001230</name>
</gene>
<dbReference type="InterPro" id="IPR037185">
    <property type="entry name" value="EmrE-like"/>
</dbReference>
<dbReference type="EMBL" id="JAUSUE010000007">
    <property type="protein sequence ID" value="MDQ0203514.1"/>
    <property type="molecule type" value="Genomic_DNA"/>
</dbReference>
<evidence type="ECO:0000256" key="6">
    <source>
        <dbReference type="SAM" id="Phobius"/>
    </source>
</evidence>
<evidence type="ECO:0000256" key="3">
    <source>
        <dbReference type="ARBA" id="ARBA00022692"/>
    </source>
</evidence>
<feature type="transmembrane region" description="Helical" evidence="6">
    <location>
        <begin position="114"/>
        <end position="132"/>
    </location>
</feature>
<evidence type="ECO:0000313" key="8">
    <source>
        <dbReference type="EMBL" id="MDQ0203514.1"/>
    </source>
</evidence>
<dbReference type="PANTHER" id="PTHR32322:SF9">
    <property type="entry name" value="AMINO-ACID METABOLITE EFFLUX PUMP-RELATED"/>
    <property type="match status" value="1"/>
</dbReference>
<organism evidence="8 9">
    <name type="scientific">Pectinatus haikarae</name>
    <dbReference type="NCBI Taxonomy" id="349096"/>
    <lineage>
        <taxon>Bacteria</taxon>
        <taxon>Bacillati</taxon>
        <taxon>Bacillota</taxon>
        <taxon>Negativicutes</taxon>
        <taxon>Selenomonadales</taxon>
        <taxon>Selenomonadaceae</taxon>
        <taxon>Pectinatus</taxon>
    </lineage>
</organism>
<keyword evidence="4 6" id="KW-1133">Transmembrane helix</keyword>
<feature type="domain" description="EamA" evidence="7">
    <location>
        <begin position="141"/>
        <end position="282"/>
    </location>
</feature>
<feature type="transmembrane region" description="Helical" evidence="6">
    <location>
        <begin position="7"/>
        <end position="27"/>
    </location>
</feature>
<feature type="domain" description="EamA" evidence="7">
    <location>
        <begin position="6"/>
        <end position="131"/>
    </location>
</feature>
<evidence type="ECO:0000256" key="5">
    <source>
        <dbReference type="ARBA" id="ARBA00023136"/>
    </source>
</evidence>
<sequence length="294" mass="31962">MQRKDIFLGLITVVIWGLNFIAISVGLTTIPPLLLGTLRFLVVMFPAVFFLPRPPIDWRWLIALGLTINTGQFAFLFFGMKMGMPSGLASLVLQAQVFFTMIMATAVLSEQWHWNHVVGLFLAAVGMFVIGFQHGDNMTILGFMLTVCASVSWAAGNVIMRRATLGVPPYSILSLVVWAGAVAILPLLVLSWIIEGPAAWAEAWSAFNLSSAASIIYLAYFATFGGYVIWGKLLARYPAGVVSPFALLVPVVGLSSSALVLDEKLSVLQVTGAFLVMVGLIVHIFGRKIIDLNR</sequence>
<comment type="subcellular location">
    <subcellularLocation>
        <location evidence="1">Membrane</location>
        <topology evidence="1">Multi-pass membrane protein</topology>
    </subcellularLocation>
</comment>
<feature type="transmembrane region" description="Helical" evidence="6">
    <location>
        <begin position="58"/>
        <end position="80"/>
    </location>
</feature>
<evidence type="ECO:0000313" key="9">
    <source>
        <dbReference type="Proteomes" id="UP001239167"/>
    </source>
</evidence>
<dbReference type="Pfam" id="PF00892">
    <property type="entry name" value="EamA"/>
    <property type="match status" value="2"/>
</dbReference>
<feature type="transmembrane region" description="Helical" evidence="6">
    <location>
        <begin position="206"/>
        <end position="229"/>
    </location>
</feature>
<name>A0ABT9Y722_9FIRM</name>
<comment type="caution">
    <text evidence="8">The sequence shown here is derived from an EMBL/GenBank/DDBJ whole genome shotgun (WGS) entry which is preliminary data.</text>
</comment>
<dbReference type="PANTHER" id="PTHR32322">
    <property type="entry name" value="INNER MEMBRANE TRANSPORTER"/>
    <property type="match status" value="1"/>
</dbReference>
<feature type="transmembrane region" description="Helical" evidence="6">
    <location>
        <begin position="267"/>
        <end position="286"/>
    </location>
</feature>
<keyword evidence="5 6" id="KW-0472">Membrane</keyword>
<dbReference type="SUPFAM" id="SSF103481">
    <property type="entry name" value="Multidrug resistance efflux transporter EmrE"/>
    <property type="match status" value="2"/>
</dbReference>
<dbReference type="InterPro" id="IPR000620">
    <property type="entry name" value="EamA_dom"/>
</dbReference>